<comment type="caution">
    <text evidence="3">The sequence shown here is derived from an EMBL/GenBank/DDBJ whole genome shotgun (WGS) entry which is preliminary data.</text>
</comment>
<organism evidence="3 4">
    <name type="scientific">Bacillus subtilis</name>
    <dbReference type="NCBI Taxonomy" id="1423"/>
    <lineage>
        <taxon>Bacteria</taxon>
        <taxon>Bacillati</taxon>
        <taxon>Bacillota</taxon>
        <taxon>Bacilli</taxon>
        <taxon>Bacillales</taxon>
        <taxon>Bacillaceae</taxon>
        <taxon>Bacillus</taxon>
    </lineage>
</organism>
<dbReference type="AlphaFoldDB" id="A0A0D1KN01"/>
<proteinExistence type="predicted"/>
<dbReference type="InterPro" id="IPR019715">
    <property type="entry name" value="Haemolysin_XhlA"/>
</dbReference>
<evidence type="ECO:0000313" key="3">
    <source>
        <dbReference type="EMBL" id="KIU10240.1"/>
    </source>
</evidence>
<dbReference type="Gene3D" id="1.20.5.340">
    <property type="match status" value="1"/>
</dbReference>
<evidence type="ECO:0000313" key="4">
    <source>
        <dbReference type="Proteomes" id="UP000032247"/>
    </source>
</evidence>
<keyword evidence="1" id="KW-0175">Coiled coil</keyword>
<evidence type="ECO:0000256" key="1">
    <source>
        <dbReference type="SAM" id="Coils"/>
    </source>
</evidence>
<keyword evidence="2" id="KW-0812">Transmembrane</keyword>
<dbReference type="EMBL" id="JXBC01000005">
    <property type="protein sequence ID" value="KIU10240.1"/>
    <property type="molecule type" value="Genomic_DNA"/>
</dbReference>
<protein>
    <submittedName>
        <fullName evidence="3">Defective prophage PBSX putative enzyme</fullName>
    </submittedName>
</protein>
<evidence type="ECO:0000256" key="2">
    <source>
        <dbReference type="SAM" id="Phobius"/>
    </source>
</evidence>
<sequence length="92" mass="10296">MSQPTEVPDVNIFQQDLADMKGEHKALEQRVSALERVSDRQDQQIMTLNEKLNKIDENTTWIKRTITGAIITAVCTGIIGGAIAILYNLLQK</sequence>
<feature type="coiled-coil region" evidence="1">
    <location>
        <begin position="10"/>
        <end position="58"/>
    </location>
</feature>
<keyword evidence="2" id="KW-1133">Transmembrane helix</keyword>
<dbReference type="PATRIC" id="fig|1423.173.peg.3257"/>
<dbReference type="STRING" id="483913.AN935_06655"/>
<dbReference type="Proteomes" id="UP000032247">
    <property type="component" value="Unassembled WGS sequence"/>
</dbReference>
<dbReference type="Pfam" id="PF10779">
    <property type="entry name" value="XhlA"/>
    <property type="match status" value="1"/>
</dbReference>
<dbReference type="RefSeq" id="WP_043858280.1">
    <property type="nucleotide sequence ID" value="NZ_JARSKA010000009.1"/>
</dbReference>
<feature type="transmembrane region" description="Helical" evidence="2">
    <location>
        <begin position="66"/>
        <end position="90"/>
    </location>
</feature>
<accession>A0A0D1KN01</accession>
<name>A0A0D1KN01_BACIU</name>
<keyword evidence="2" id="KW-0472">Membrane</keyword>
<gene>
    <name evidence="3" type="ORF">SC09_Contig26orf00008</name>
</gene>
<reference evidence="3 4" key="1">
    <citation type="submission" date="2014-12" db="EMBL/GenBank/DDBJ databases">
        <title>Comparative genome analysis of Bacillus coagulans HM-08, Clostridium butyricum HM-68, Bacillus subtilis HM-66 and Bacillus licheniformis BL-09.</title>
        <authorList>
            <person name="Zhang H."/>
        </authorList>
    </citation>
    <scope>NUCLEOTIDE SEQUENCE [LARGE SCALE GENOMIC DNA]</scope>
    <source>
        <strain evidence="3 4">HM-66</strain>
    </source>
</reference>